<accession>A0A9D1GNE2</accession>
<protein>
    <recommendedName>
        <fullName evidence="2">beta-galactosidase</fullName>
        <ecNumber evidence="2">3.2.1.23</ecNumber>
    </recommendedName>
</protein>
<dbReference type="InterPro" id="IPR050347">
    <property type="entry name" value="Bact_Beta-galactosidase"/>
</dbReference>
<evidence type="ECO:0000259" key="5">
    <source>
        <dbReference type="Pfam" id="PF02836"/>
    </source>
</evidence>
<evidence type="ECO:0000256" key="4">
    <source>
        <dbReference type="ARBA" id="ARBA00023295"/>
    </source>
</evidence>
<dbReference type="SUPFAM" id="SSF51445">
    <property type="entry name" value="(Trans)glycosidases"/>
    <property type="match status" value="1"/>
</dbReference>
<organism evidence="6 7">
    <name type="scientific">Candidatus Cryptobacteroides merdipullorum</name>
    <dbReference type="NCBI Taxonomy" id="2840771"/>
    <lineage>
        <taxon>Bacteria</taxon>
        <taxon>Pseudomonadati</taxon>
        <taxon>Bacteroidota</taxon>
        <taxon>Bacteroidia</taxon>
        <taxon>Bacteroidales</taxon>
        <taxon>Candidatus Cryptobacteroides</taxon>
    </lineage>
</organism>
<dbReference type="InterPro" id="IPR006103">
    <property type="entry name" value="Glyco_hydro_2_cat"/>
</dbReference>
<reference evidence="6" key="2">
    <citation type="journal article" date="2021" name="PeerJ">
        <title>Extensive microbial diversity within the chicken gut microbiome revealed by metagenomics and culture.</title>
        <authorList>
            <person name="Gilroy R."/>
            <person name="Ravi A."/>
            <person name="Getino M."/>
            <person name="Pursley I."/>
            <person name="Horton D.L."/>
            <person name="Alikhan N.F."/>
            <person name="Baker D."/>
            <person name="Gharbi K."/>
            <person name="Hall N."/>
            <person name="Watson M."/>
            <person name="Adriaenssens E.M."/>
            <person name="Foster-Nyarko E."/>
            <person name="Jarju S."/>
            <person name="Secka A."/>
            <person name="Antonio M."/>
            <person name="Oren A."/>
            <person name="Chaudhuri R.R."/>
            <person name="La Ragione R."/>
            <person name="Hildebrand F."/>
            <person name="Pallen M.J."/>
        </authorList>
    </citation>
    <scope>NUCLEOTIDE SEQUENCE</scope>
    <source>
        <strain evidence="6">ChiHecec2B26-709</strain>
    </source>
</reference>
<gene>
    <name evidence="6" type="ORF">IAC35_02675</name>
</gene>
<comment type="catalytic activity">
    <reaction evidence="1">
        <text>Hydrolysis of terminal non-reducing beta-D-galactose residues in beta-D-galactosides.</text>
        <dbReference type="EC" id="3.2.1.23"/>
    </reaction>
</comment>
<proteinExistence type="predicted"/>
<feature type="domain" description="Glycoside hydrolase family 2 catalytic" evidence="5">
    <location>
        <begin position="291"/>
        <end position="429"/>
    </location>
</feature>
<dbReference type="InterPro" id="IPR008979">
    <property type="entry name" value="Galactose-bd-like_sf"/>
</dbReference>
<dbReference type="Gene3D" id="3.20.20.80">
    <property type="entry name" value="Glycosidases"/>
    <property type="match status" value="1"/>
</dbReference>
<evidence type="ECO:0000313" key="6">
    <source>
        <dbReference type="EMBL" id="HIT46745.1"/>
    </source>
</evidence>
<evidence type="ECO:0000256" key="2">
    <source>
        <dbReference type="ARBA" id="ARBA00012756"/>
    </source>
</evidence>
<evidence type="ECO:0000256" key="3">
    <source>
        <dbReference type="ARBA" id="ARBA00022801"/>
    </source>
</evidence>
<evidence type="ECO:0000313" key="7">
    <source>
        <dbReference type="Proteomes" id="UP000886881"/>
    </source>
</evidence>
<dbReference type="PANTHER" id="PTHR46323">
    <property type="entry name" value="BETA-GALACTOSIDASE"/>
    <property type="match status" value="1"/>
</dbReference>
<dbReference type="InterPro" id="IPR017853">
    <property type="entry name" value="GH"/>
</dbReference>
<dbReference type="GO" id="GO:0004565">
    <property type="term" value="F:beta-galactosidase activity"/>
    <property type="evidence" value="ECO:0007669"/>
    <property type="project" value="UniProtKB-EC"/>
</dbReference>
<reference evidence="6" key="1">
    <citation type="submission" date="2020-10" db="EMBL/GenBank/DDBJ databases">
        <authorList>
            <person name="Gilroy R."/>
        </authorList>
    </citation>
    <scope>NUCLEOTIDE SEQUENCE</scope>
    <source>
        <strain evidence="6">ChiHecec2B26-709</strain>
    </source>
</reference>
<dbReference type="Gene3D" id="2.60.120.260">
    <property type="entry name" value="Galactose-binding domain-like"/>
    <property type="match status" value="1"/>
</dbReference>
<keyword evidence="4" id="KW-0326">Glycosidase</keyword>
<comment type="caution">
    <text evidence="6">The sequence shown here is derived from an EMBL/GenBank/DDBJ whole genome shotgun (WGS) entry which is preliminary data.</text>
</comment>
<dbReference type="Proteomes" id="UP000886881">
    <property type="component" value="Unassembled WGS sequence"/>
</dbReference>
<dbReference type="EC" id="3.2.1.23" evidence="2"/>
<dbReference type="AlphaFoldDB" id="A0A9D1GNE2"/>
<dbReference type="EMBL" id="DVLC01000051">
    <property type="protein sequence ID" value="HIT46745.1"/>
    <property type="molecule type" value="Genomic_DNA"/>
</dbReference>
<dbReference type="GO" id="GO:0009341">
    <property type="term" value="C:beta-galactosidase complex"/>
    <property type="evidence" value="ECO:0007669"/>
    <property type="project" value="TreeGrafter"/>
</dbReference>
<keyword evidence="3 6" id="KW-0378">Hydrolase</keyword>
<evidence type="ECO:0000256" key="1">
    <source>
        <dbReference type="ARBA" id="ARBA00001412"/>
    </source>
</evidence>
<dbReference type="GO" id="GO:0005990">
    <property type="term" value="P:lactose catabolic process"/>
    <property type="evidence" value="ECO:0007669"/>
    <property type="project" value="TreeGrafter"/>
</dbReference>
<dbReference type="PROSITE" id="PS51257">
    <property type="entry name" value="PROKAR_LIPOPROTEIN"/>
    <property type="match status" value="1"/>
</dbReference>
<name>A0A9D1GNE2_9BACT</name>
<dbReference type="SUPFAM" id="SSF49785">
    <property type="entry name" value="Galactose-binding domain-like"/>
    <property type="match status" value="1"/>
</dbReference>
<dbReference type="PANTHER" id="PTHR46323:SF2">
    <property type="entry name" value="BETA-GALACTOSIDASE"/>
    <property type="match status" value="1"/>
</dbReference>
<sequence>MKKRICLVAVILTLGLVSCRKENSVDLSGIWQVSLDSLTTFQPMQLPGTTDLAGLGQPNTLEPAISGEQIQRLTRKYSFIGAAFYTREFSVPRGMEGKPLELSLERVLWQSSVWIDGERLEGAEESLTTPHRYLIPEGLAAGTHEIMLRIDNRKRYDISWRDLAHSYTNDTQTIWNGVLGDMTLRALPAVEIAHTDIYPDAENLSARVLTAIVRHDPEISETVLRHTLDGGRSGKAEVAMTGDTTMVEFTLKFDSDDALWDEFSPVLHTLDLTAGEDRSSVRFGLRSIGTDDGRITVNGRKVFLRGALDCCIFPLTGFPPTDEEGWRKEFEVCREWGYNHIRFHSWCPPEAAFNVADEMGFYLQVELPAWSKAVGTEAVDSFLRAEYDRIVRSYGNHPSFCMLSCGNEFDSGYEFLNELLAYMKRTDPRHIYTNSTYSMGAGHKGRPEPEDQYMIASRTLRGQIRGQNYLGSRTPDFRSDYSAYAVGVDIPLISHEIGQYSVYPDLRGIDKYTGTLEPLNLKGMLNVLEEKGLLDKAEDWTLASGRLAAILYKEEVERAMKTPGLAGFQVLGLQDFSGQATAHVGLVDAFWDGKGLVDPAWFRQANAPVVPLVRYEKPCWTSDETFTAGVEVANYWSDDISGMLEWRMLKGDEVLASGEMAAELPTGQTSPVRDSIAVDLSSVGDCPARLTLELAVRDSEWKNSWSVWVYPAGKSADFGEVVLARTVDAALEELGEGGTVLLAPDPSSLKGEPGKFVPVFWSPVFFPHEAGTMGILCDPADPALASFPTDMHSDWQWWNLAVHSKALVLDGMSRELRPIVEAVDNFVMNRRLAYVFEAECESGRLLVCAMDICSEEAQSRPECRALLSSLLEYMNSPAFNPSGRLKAGELKSFLN</sequence>
<dbReference type="Pfam" id="PF02836">
    <property type="entry name" value="Glyco_hydro_2_C"/>
    <property type="match status" value="1"/>
</dbReference>